<evidence type="ECO:0000313" key="2">
    <source>
        <dbReference type="Proteomes" id="UP000807342"/>
    </source>
</evidence>
<organism evidence="1 2">
    <name type="scientific">Macrolepiota fuliginosa MF-IS2</name>
    <dbReference type="NCBI Taxonomy" id="1400762"/>
    <lineage>
        <taxon>Eukaryota</taxon>
        <taxon>Fungi</taxon>
        <taxon>Dikarya</taxon>
        <taxon>Basidiomycota</taxon>
        <taxon>Agaricomycotina</taxon>
        <taxon>Agaricomycetes</taxon>
        <taxon>Agaricomycetidae</taxon>
        <taxon>Agaricales</taxon>
        <taxon>Agaricineae</taxon>
        <taxon>Agaricaceae</taxon>
        <taxon>Macrolepiota</taxon>
    </lineage>
</organism>
<gene>
    <name evidence="1" type="ORF">P691DRAFT_807733</name>
</gene>
<dbReference type="OrthoDB" id="2976894at2759"/>
<dbReference type="AlphaFoldDB" id="A0A9P5X6Q9"/>
<keyword evidence="2" id="KW-1185">Reference proteome</keyword>
<protein>
    <submittedName>
        <fullName evidence="1">Uncharacterized protein</fullName>
    </submittedName>
</protein>
<proteinExistence type="predicted"/>
<dbReference type="EMBL" id="MU151396">
    <property type="protein sequence ID" value="KAF9444185.1"/>
    <property type="molecule type" value="Genomic_DNA"/>
</dbReference>
<comment type="caution">
    <text evidence="1">The sequence shown here is derived from an EMBL/GenBank/DDBJ whole genome shotgun (WGS) entry which is preliminary data.</text>
</comment>
<reference evidence="1" key="1">
    <citation type="submission" date="2020-11" db="EMBL/GenBank/DDBJ databases">
        <authorList>
            <consortium name="DOE Joint Genome Institute"/>
            <person name="Ahrendt S."/>
            <person name="Riley R."/>
            <person name="Andreopoulos W."/>
            <person name="Labutti K."/>
            <person name="Pangilinan J."/>
            <person name="Ruiz-Duenas F.J."/>
            <person name="Barrasa J.M."/>
            <person name="Sanchez-Garcia M."/>
            <person name="Camarero S."/>
            <person name="Miyauchi S."/>
            <person name="Serrano A."/>
            <person name="Linde D."/>
            <person name="Babiker R."/>
            <person name="Drula E."/>
            <person name="Ayuso-Fernandez I."/>
            <person name="Pacheco R."/>
            <person name="Padilla G."/>
            <person name="Ferreira P."/>
            <person name="Barriuso J."/>
            <person name="Kellner H."/>
            <person name="Castanera R."/>
            <person name="Alfaro M."/>
            <person name="Ramirez L."/>
            <person name="Pisabarro A.G."/>
            <person name="Kuo A."/>
            <person name="Tritt A."/>
            <person name="Lipzen A."/>
            <person name="He G."/>
            <person name="Yan M."/>
            <person name="Ng V."/>
            <person name="Cullen D."/>
            <person name="Martin F."/>
            <person name="Rosso M.-N."/>
            <person name="Henrissat B."/>
            <person name="Hibbett D."/>
            <person name="Martinez A.T."/>
            <person name="Grigoriev I.V."/>
        </authorList>
    </citation>
    <scope>NUCLEOTIDE SEQUENCE</scope>
    <source>
        <strain evidence="1">MF-IS2</strain>
    </source>
</reference>
<sequence>MSDPFRPTTTHTINPLDPRHPLLFIHDDDQTSHIKALTIFTEGPSGKICSEVIKFLDHLHSLEKFVIHWRALDWVMLGEPEIRALVRLFSLPSLHELQILASANFPLCLLQYYAGKQLSIAATTLATAVTPVFPSDTEARRLGALTELALLSASNIREFRTFIEWQAGKAHTSLRSVKCLRCSVSWGDEGAKPEESLKDIGSLLQRIGPICRDLEEFRLLDWQNSTFTPVHSSTRLMSAPQIDSFDGYQFTQADLASLTSLKRLYVQLGASPKADEKTMNSMDASLRHWLLPLLSNILSPQLLERIDITFSFVVPFPWPTDLHNWMRSFAAELDVGLTHKFPTLRTANLTFDLRNAHTMPYDWQAFNDGIQPTNLQARGVACAFRAAVYRPY</sequence>
<evidence type="ECO:0000313" key="1">
    <source>
        <dbReference type="EMBL" id="KAF9444185.1"/>
    </source>
</evidence>
<accession>A0A9P5X6Q9</accession>
<dbReference type="Proteomes" id="UP000807342">
    <property type="component" value="Unassembled WGS sequence"/>
</dbReference>
<name>A0A9P5X6Q9_9AGAR</name>